<dbReference type="InterPro" id="IPR009056">
    <property type="entry name" value="Cyt_c-like_dom"/>
</dbReference>
<keyword evidence="7" id="KW-0812">Transmembrane</keyword>
<evidence type="ECO:0000313" key="9">
    <source>
        <dbReference type="EMBL" id="PWW00388.1"/>
    </source>
</evidence>
<sequence length="185" mass="19115">MNSSYLNVAAGAFLGVVFVLMTVSLVSEGIFHSPEPATEGFAIEVADAPAAGEGAAPAAAEVTPIGPLLASADVAKGETIFKKCAACHSNDPSSANKVGPGMWGVVNRPVASHEGFNYSSAMKEFAEGGAKVWDDEHLNHFLAGPKKYVPGTAMGFAGLKKDDERADVIAYLHSLSDSPVPLPTN</sequence>
<dbReference type="PRINTS" id="PR00604">
    <property type="entry name" value="CYTCHRMECIAB"/>
</dbReference>
<dbReference type="PANTHER" id="PTHR11961">
    <property type="entry name" value="CYTOCHROME C"/>
    <property type="match status" value="1"/>
</dbReference>
<evidence type="ECO:0000256" key="6">
    <source>
        <dbReference type="PROSITE-ProRule" id="PRU00433"/>
    </source>
</evidence>
<keyword evidence="1" id="KW-0813">Transport</keyword>
<dbReference type="Gene3D" id="1.10.760.10">
    <property type="entry name" value="Cytochrome c-like domain"/>
    <property type="match status" value="1"/>
</dbReference>
<dbReference type="Pfam" id="PF00034">
    <property type="entry name" value="Cytochrom_C"/>
    <property type="match status" value="1"/>
</dbReference>
<evidence type="ECO:0000256" key="3">
    <source>
        <dbReference type="ARBA" id="ARBA00022723"/>
    </source>
</evidence>
<evidence type="ECO:0000259" key="8">
    <source>
        <dbReference type="PROSITE" id="PS51007"/>
    </source>
</evidence>
<dbReference type="GO" id="GO:0020037">
    <property type="term" value="F:heme binding"/>
    <property type="evidence" value="ECO:0007669"/>
    <property type="project" value="InterPro"/>
</dbReference>
<dbReference type="PROSITE" id="PS51007">
    <property type="entry name" value="CYTC"/>
    <property type="match status" value="1"/>
</dbReference>
<comment type="caution">
    <text evidence="9">The sequence shown here is derived from an EMBL/GenBank/DDBJ whole genome shotgun (WGS) entry which is preliminary data.</text>
</comment>
<dbReference type="AlphaFoldDB" id="A0A317PKT7"/>
<dbReference type="GO" id="GO:0009055">
    <property type="term" value="F:electron transfer activity"/>
    <property type="evidence" value="ECO:0007669"/>
    <property type="project" value="InterPro"/>
</dbReference>
<evidence type="ECO:0000313" key="10">
    <source>
        <dbReference type="Proteomes" id="UP000246352"/>
    </source>
</evidence>
<organism evidence="9 10">
    <name type="scientific">Hoeflea marina</name>
    <dbReference type="NCBI Taxonomy" id="274592"/>
    <lineage>
        <taxon>Bacteria</taxon>
        <taxon>Pseudomonadati</taxon>
        <taxon>Pseudomonadota</taxon>
        <taxon>Alphaproteobacteria</taxon>
        <taxon>Hyphomicrobiales</taxon>
        <taxon>Rhizobiaceae</taxon>
        <taxon>Hoeflea</taxon>
    </lineage>
</organism>
<dbReference type="EMBL" id="QGTR01000003">
    <property type="protein sequence ID" value="PWW00388.1"/>
    <property type="molecule type" value="Genomic_DNA"/>
</dbReference>
<keyword evidence="4" id="KW-0249">Electron transport</keyword>
<dbReference type="RefSeq" id="WP_110032613.1">
    <property type="nucleotide sequence ID" value="NZ_QGTR01000003.1"/>
</dbReference>
<feature type="domain" description="Cytochrome c" evidence="8">
    <location>
        <begin position="72"/>
        <end position="176"/>
    </location>
</feature>
<evidence type="ECO:0000256" key="5">
    <source>
        <dbReference type="ARBA" id="ARBA00023004"/>
    </source>
</evidence>
<keyword evidence="3 6" id="KW-0479">Metal-binding</keyword>
<dbReference type="InterPro" id="IPR036909">
    <property type="entry name" value="Cyt_c-like_dom_sf"/>
</dbReference>
<evidence type="ECO:0000256" key="7">
    <source>
        <dbReference type="SAM" id="Phobius"/>
    </source>
</evidence>
<keyword evidence="7" id="KW-1133">Transmembrane helix</keyword>
<feature type="transmembrane region" description="Helical" evidence="7">
    <location>
        <begin position="6"/>
        <end position="26"/>
    </location>
</feature>
<dbReference type="InterPro" id="IPR002327">
    <property type="entry name" value="Cyt_c_1A/1B"/>
</dbReference>
<keyword evidence="7" id="KW-0472">Membrane</keyword>
<keyword evidence="10" id="KW-1185">Reference proteome</keyword>
<proteinExistence type="predicted"/>
<keyword evidence="2 6" id="KW-0349">Heme</keyword>
<name>A0A317PKT7_9HYPH</name>
<keyword evidence="5 6" id="KW-0408">Iron</keyword>
<dbReference type="OrthoDB" id="9805828at2"/>
<accession>A0A317PKT7</accession>
<dbReference type="GO" id="GO:0046872">
    <property type="term" value="F:metal ion binding"/>
    <property type="evidence" value="ECO:0007669"/>
    <property type="project" value="UniProtKB-KW"/>
</dbReference>
<gene>
    <name evidence="9" type="ORF">DFR52_103595</name>
</gene>
<dbReference type="Proteomes" id="UP000246352">
    <property type="component" value="Unassembled WGS sequence"/>
</dbReference>
<evidence type="ECO:0000256" key="4">
    <source>
        <dbReference type="ARBA" id="ARBA00022982"/>
    </source>
</evidence>
<protein>
    <submittedName>
        <fullName evidence="9">Cytochrome c</fullName>
    </submittedName>
</protein>
<evidence type="ECO:0000256" key="1">
    <source>
        <dbReference type="ARBA" id="ARBA00022448"/>
    </source>
</evidence>
<reference evidence="9 10" key="1">
    <citation type="submission" date="2018-05" db="EMBL/GenBank/DDBJ databases">
        <title>Genomic Encyclopedia of Type Strains, Phase IV (KMG-IV): sequencing the most valuable type-strain genomes for metagenomic binning, comparative biology and taxonomic classification.</title>
        <authorList>
            <person name="Goeker M."/>
        </authorList>
    </citation>
    <scope>NUCLEOTIDE SEQUENCE [LARGE SCALE GENOMIC DNA]</scope>
    <source>
        <strain evidence="9 10">DSM 16791</strain>
    </source>
</reference>
<dbReference type="SUPFAM" id="SSF46626">
    <property type="entry name" value="Cytochrome c"/>
    <property type="match status" value="1"/>
</dbReference>
<evidence type="ECO:0000256" key="2">
    <source>
        <dbReference type="ARBA" id="ARBA00022617"/>
    </source>
</evidence>